<keyword evidence="6" id="KW-0560">Oxidoreductase</keyword>
<dbReference type="EMBL" id="MVIE01000001">
    <property type="protein sequence ID" value="ORB46375.1"/>
    <property type="molecule type" value="Genomic_DNA"/>
</dbReference>
<dbReference type="SUPFAM" id="SSF51905">
    <property type="entry name" value="FAD/NAD(P)-binding domain"/>
    <property type="match status" value="1"/>
</dbReference>
<evidence type="ECO:0000313" key="10">
    <source>
        <dbReference type="Proteomes" id="UP000192513"/>
    </source>
</evidence>
<reference evidence="9 10" key="1">
    <citation type="submission" date="2017-02" db="EMBL/GenBank/DDBJ databases">
        <title>The new phylogeny of genus Mycobacterium.</title>
        <authorList>
            <person name="Tortoli E."/>
            <person name="Trovato A."/>
            <person name="Cirillo D.M."/>
        </authorList>
    </citation>
    <scope>NUCLEOTIDE SEQUENCE [LARGE SCALE GENOMIC DNA]</scope>
    <source>
        <strain evidence="9 10">DSM 45000</strain>
    </source>
</reference>
<accession>A0A1X0II47</accession>
<evidence type="ECO:0000256" key="5">
    <source>
        <dbReference type="ARBA" id="ARBA00022857"/>
    </source>
</evidence>
<keyword evidence="4" id="KW-0274">FAD</keyword>
<comment type="cofactor">
    <cofactor evidence="1">
        <name>FAD</name>
        <dbReference type="ChEBI" id="CHEBI:57692"/>
    </cofactor>
</comment>
<evidence type="ECO:0000256" key="4">
    <source>
        <dbReference type="ARBA" id="ARBA00022827"/>
    </source>
</evidence>
<organism evidence="9 10">
    <name type="scientific">Mycobacterium paraseoulense</name>
    <dbReference type="NCBI Taxonomy" id="590652"/>
    <lineage>
        <taxon>Bacteria</taxon>
        <taxon>Bacillati</taxon>
        <taxon>Actinomycetota</taxon>
        <taxon>Actinomycetes</taxon>
        <taxon>Mycobacteriales</taxon>
        <taxon>Mycobacteriaceae</taxon>
        <taxon>Mycobacterium</taxon>
    </lineage>
</organism>
<dbReference type="PANTHER" id="PTHR43098">
    <property type="entry name" value="L-ORNITHINE N(5)-MONOOXYGENASE-RELATED"/>
    <property type="match status" value="1"/>
</dbReference>
<evidence type="ECO:0000256" key="3">
    <source>
        <dbReference type="ARBA" id="ARBA00022630"/>
    </source>
</evidence>
<comment type="caution">
    <text evidence="9">The sequence shown here is derived from an EMBL/GenBank/DDBJ whole genome shotgun (WGS) entry which is preliminary data.</text>
</comment>
<keyword evidence="7" id="KW-0503">Monooxygenase</keyword>
<dbReference type="RefSeq" id="WP_232078380.1">
    <property type="nucleotide sequence ID" value="NZ_AP022619.1"/>
</dbReference>
<evidence type="ECO:0000256" key="1">
    <source>
        <dbReference type="ARBA" id="ARBA00001974"/>
    </source>
</evidence>
<proteinExistence type="inferred from homology"/>
<evidence type="ECO:0000256" key="2">
    <source>
        <dbReference type="ARBA" id="ARBA00010139"/>
    </source>
</evidence>
<evidence type="ECO:0000256" key="6">
    <source>
        <dbReference type="ARBA" id="ARBA00023002"/>
    </source>
</evidence>
<dbReference type="InterPro" id="IPR036188">
    <property type="entry name" value="FAD/NAD-bd_sf"/>
</dbReference>
<dbReference type="Pfam" id="PF16170">
    <property type="entry name" value="DUF4873"/>
    <property type="match status" value="1"/>
</dbReference>
<dbReference type="Proteomes" id="UP000192513">
    <property type="component" value="Unassembled WGS sequence"/>
</dbReference>
<protein>
    <submittedName>
        <fullName evidence="9">DUF4873 domain-containing protein</fullName>
    </submittedName>
</protein>
<dbReference type="InterPro" id="IPR050775">
    <property type="entry name" value="FAD-binding_Monooxygenases"/>
</dbReference>
<keyword evidence="5" id="KW-0521">NADP</keyword>
<dbReference type="InterPro" id="IPR032371">
    <property type="entry name" value="DUF4873"/>
</dbReference>
<keyword evidence="3" id="KW-0285">Flavoprotein</keyword>
<gene>
    <name evidence="9" type="ORF">BST39_00645</name>
</gene>
<dbReference type="PANTHER" id="PTHR43098:SF3">
    <property type="entry name" value="L-ORNITHINE N(5)-MONOOXYGENASE-RELATED"/>
    <property type="match status" value="1"/>
</dbReference>
<dbReference type="Gene3D" id="3.50.50.60">
    <property type="entry name" value="FAD/NAD(P)-binding domain"/>
    <property type="match status" value="2"/>
</dbReference>
<evidence type="ECO:0000313" key="9">
    <source>
        <dbReference type="EMBL" id="ORB46375.1"/>
    </source>
</evidence>
<sequence length="410" mass="44102">MTRPRDPAEPRHPIAILGAHPGVQSALLRAGVTDFMALDAPAAEVRSRFDDRTDTWLLTTPGGEDVRARAVIAGDRTPFVPWLPDIAGRDDFLGESFHAAEWVPGFDPSGKRIAVVGTDATAGHYIGRLSQAATSVTVFPLSPRRVVTEVPLWSTRVRRRLRRRIRPTAKRPSVSVAESAIEAVTASGIHTRDGVDHPVDAIVYGTGFSIPDELADDTLIGAGGLTIRQAWQDGMEPFYGVAVRGFPNYFFITGPDAGAQARYIAECLRLMARTASSRIEVRSSSLRVFNERAQLTPEQAPAAASAFDLSSATPDRDDTYDGAATLEIAGAAHPVRVRLTGHLDPIDGHYHWQGTVFGSPSRPLPDEVLRQTRSATLTVGGRSAAARIVEQTPWGTHSVTGVGAPPYAPN</sequence>
<dbReference type="GO" id="GO:0016709">
    <property type="term" value="F:oxidoreductase activity, acting on paired donors, with incorporation or reduction of molecular oxygen, NAD(P)H as one donor, and incorporation of one atom of oxygen"/>
    <property type="evidence" value="ECO:0007669"/>
    <property type="project" value="UniProtKB-ARBA"/>
</dbReference>
<name>A0A1X0II47_9MYCO</name>
<evidence type="ECO:0000256" key="7">
    <source>
        <dbReference type="ARBA" id="ARBA00023033"/>
    </source>
</evidence>
<keyword evidence="10" id="KW-1185">Reference proteome</keyword>
<evidence type="ECO:0000259" key="8">
    <source>
        <dbReference type="Pfam" id="PF16170"/>
    </source>
</evidence>
<feature type="domain" description="DUF4873" evidence="8">
    <location>
        <begin position="317"/>
        <end position="408"/>
    </location>
</feature>
<dbReference type="AlphaFoldDB" id="A0A1X0II47"/>
<dbReference type="STRING" id="590652.BST39_00645"/>
<comment type="similarity">
    <text evidence="2">Belongs to the FAD-binding monooxygenase family.</text>
</comment>